<comment type="subcellular location">
    <subcellularLocation>
        <location evidence="1">Membrane</location>
        <topology evidence="1">Single-pass type I membrane protein</topology>
    </subcellularLocation>
</comment>
<dbReference type="SUPFAM" id="SSF48726">
    <property type="entry name" value="Immunoglobulin"/>
    <property type="match status" value="3"/>
</dbReference>
<dbReference type="InterPro" id="IPR013098">
    <property type="entry name" value="Ig_I-set"/>
</dbReference>
<dbReference type="Gene3D" id="2.60.40.10">
    <property type="entry name" value="Immunoglobulins"/>
    <property type="match status" value="3"/>
</dbReference>
<keyword evidence="6" id="KW-0130">Cell adhesion</keyword>
<dbReference type="InterPro" id="IPR013783">
    <property type="entry name" value="Ig-like_fold"/>
</dbReference>
<evidence type="ECO:0000313" key="14">
    <source>
        <dbReference type="Ensembl" id="ENSSLUP00000021503.1"/>
    </source>
</evidence>
<evidence type="ECO:0000256" key="6">
    <source>
        <dbReference type="ARBA" id="ARBA00022889"/>
    </source>
</evidence>
<evidence type="ECO:0000256" key="4">
    <source>
        <dbReference type="ARBA" id="ARBA00022729"/>
    </source>
</evidence>
<name>A0A8C9Y8Q6_SANLU</name>
<keyword evidence="9" id="KW-1015">Disulfide bond</keyword>
<keyword evidence="4" id="KW-0732">Signal</keyword>
<evidence type="ECO:0000256" key="9">
    <source>
        <dbReference type="ARBA" id="ARBA00023157"/>
    </source>
</evidence>
<dbReference type="InterPro" id="IPR036179">
    <property type="entry name" value="Ig-like_dom_sf"/>
</dbReference>
<dbReference type="InterPro" id="IPR007110">
    <property type="entry name" value="Ig-like_dom"/>
</dbReference>
<dbReference type="PANTHER" id="PTHR13771:SF9">
    <property type="entry name" value="INTERCELLULAR ADHESION MOLECULE 5"/>
    <property type="match status" value="1"/>
</dbReference>
<keyword evidence="8 12" id="KW-0472">Membrane</keyword>
<keyword evidence="5" id="KW-0677">Repeat</keyword>
<accession>A0A8C9Y8Q6</accession>
<dbReference type="GO" id="GO:0098609">
    <property type="term" value="P:cell-cell adhesion"/>
    <property type="evidence" value="ECO:0007669"/>
    <property type="project" value="InterPro"/>
</dbReference>
<dbReference type="SMART" id="SM00408">
    <property type="entry name" value="IGc2"/>
    <property type="match status" value="1"/>
</dbReference>
<organism evidence="14 15">
    <name type="scientific">Sander lucioperca</name>
    <name type="common">Pike-perch</name>
    <name type="synonym">Perca lucioperca</name>
    <dbReference type="NCBI Taxonomy" id="283035"/>
    <lineage>
        <taxon>Eukaryota</taxon>
        <taxon>Metazoa</taxon>
        <taxon>Chordata</taxon>
        <taxon>Craniata</taxon>
        <taxon>Vertebrata</taxon>
        <taxon>Euteleostomi</taxon>
        <taxon>Actinopterygii</taxon>
        <taxon>Neopterygii</taxon>
        <taxon>Teleostei</taxon>
        <taxon>Neoteleostei</taxon>
        <taxon>Acanthomorphata</taxon>
        <taxon>Eupercaria</taxon>
        <taxon>Perciformes</taxon>
        <taxon>Percoidei</taxon>
        <taxon>Percidae</taxon>
        <taxon>Luciopercinae</taxon>
        <taxon>Sander</taxon>
    </lineage>
</organism>
<evidence type="ECO:0000256" key="5">
    <source>
        <dbReference type="ARBA" id="ARBA00022737"/>
    </source>
</evidence>
<evidence type="ECO:0000256" key="1">
    <source>
        <dbReference type="ARBA" id="ARBA00004479"/>
    </source>
</evidence>
<keyword evidence="7 12" id="KW-1133">Transmembrane helix</keyword>
<keyword evidence="11" id="KW-0393">Immunoglobulin domain</keyword>
<protein>
    <recommendedName>
        <fullName evidence="13">Ig-like domain-containing protein</fullName>
    </recommendedName>
</protein>
<evidence type="ECO:0000259" key="13">
    <source>
        <dbReference type="PROSITE" id="PS50835"/>
    </source>
</evidence>
<dbReference type="InterPro" id="IPR047012">
    <property type="entry name" value="ICAM_VCAM"/>
</dbReference>
<dbReference type="AlphaFoldDB" id="A0A8C9Y8Q6"/>
<dbReference type="SMART" id="SM00409">
    <property type="entry name" value="IG"/>
    <property type="match status" value="1"/>
</dbReference>
<dbReference type="PANTHER" id="PTHR13771">
    <property type="entry name" value="INTERCELLULAR ADHESION MOLECULE"/>
    <property type="match status" value="1"/>
</dbReference>
<dbReference type="InterPro" id="IPR003987">
    <property type="entry name" value="ICAM_VCAM_N"/>
</dbReference>
<dbReference type="Pfam" id="PF03921">
    <property type="entry name" value="ICAM_N"/>
    <property type="match status" value="1"/>
</dbReference>
<dbReference type="Ensembl" id="ENSSLUT00000022221.1">
    <property type="protein sequence ID" value="ENSSLUP00000021503.1"/>
    <property type="gene ID" value="ENSSLUG00000009948.1"/>
</dbReference>
<keyword evidence="3 12" id="KW-0812">Transmembrane</keyword>
<feature type="transmembrane region" description="Helical" evidence="12">
    <location>
        <begin position="293"/>
        <end position="312"/>
    </location>
</feature>
<dbReference type="Proteomes" id="UP000694568">
    <property type="component" value="Unplaced"/>
</dbReference>
<reference evidence="14" key="1">
    <citation type="submission" date="2025-08" db="UniProtKB">
        <authorList>
            <consortium name="Ensembl"/>
        </authorList>
    </citation>
    <scope>IDENTIFICATION</scope>
</reference>
<evidence type="ECO:0000256" key="3">
    <source>
        <dbReference type="ARBA" id="ARBA00022692"/>
    </source>
</evidence>
<evidence type="ECO:0000313" key="15">
    <source>
        <dbReference type="Proteomes" id="UP000694568"/>
    </source>
</evidence>
<dbReference type="GeneTree" id="ENSGT00940000159005"/>
<reference evidence="14" key="2">
    <citation type="submission" date="2025-09" db="UniProtKB">
        <authorList>
            <consortium name="Ensembl"/>
        </authorList>
    </citation>
    <scope>IDENTIFICATION</scope>
</reference>
<evidence type="ECO:0000256" key="2">
    <source>
        <dbReference type="ARBA" id="ARBA00005925"/>
    </source>
</evidence>
<dbReference type="Pfam" id="PF07679">
    <property type="entry name" value="I-set"/>
    <property type="match status" value="1"/>
</dbReference>
<dbReference type="PRINTS" id="PR01472">
    <property type="entry name" value="ICAMVCAM1"/>
</dbReference>
<evidence type="ECO:0000256" key="8">
    <source>
        <dbReference type="ARBA" id="ARBA00023136"/>
    </source>
</evidence>
<evidence type="ECO:0000256" key="7">
    <source>
        <dbReference type="ARBA" id="ARBA00022989"/>
    </source>
</evidence>
<evidence type="ECO:0000256" key="10">
    <source>
        <dbReference type="ARBA" id="ARBA00023180"/>
    </source>
</evidence>
<keyword evidence="10" id="KW-0325">Glycoprotein</keyword>
<feature type="domain" description="Ig-like" evidence="13">
    <location>
        <begin position="88"/>
        <end position="185"/>
    </location>
</feature>
<dbReference type="InterPro" id="IPR003599">
    <property type="entry name" value="Ig_sub"/>
</dbReference>
<dbReference type="InterPro" id="IPR003598">
    <property type="entry name" value="Ig_sub2"/>
</dbReference>
<dbReference type="InterPro" id="IPR013768">
    <property type="entry name" value="ICAM_N"/>
</dbReference>
<comment type="similarity">
    <text evidence="2">Belongs to the immunoglobulin superfamily. ICAM family.</text>
</comment>
<sequence>MAGCPLVVTPAEMVVRFGDPASVNCSTDADVQQMGWEAPVGATSTPGPAVIWTVEKLEDWQINPLCFINLKDTYQCSKKLNITLYKTPDIVSVSALDNGPMVEGTEYHLKCNIINVAPVQKLKVTWYRGNETVHAEVFNETSKVPANVSSTLRVTPVGDYNGEHFICKADLQLGQNGPETDPTVTSSPYMAVVYYAPVFKEGTDNKEVNLGENVTIDCSAEGNPVPKILLNYSSAVNVKETIRGRQKGISITGATSTNAGVYSCDAINEVGRVTRYVTLTMKGKTSPVSSPTIWWLLIILIAVLILIILISVHSYSKKHGQYSFVPDKANDGSEIPMTPQSNGVQA</sequence>
<proteinExistence type="inferred from homology"/>
<evidence type="ECO:0000256" key="11">
    <source>
        <dbReference type="ARBA" id="ARBA00023319"/>
    </source>
</evidence>
<dbReference type="GO" id="GO:0005178">
    <property type="term" value="F:integrin binding"/>
    <property type="evidence" value="ECO:0007669"/>
    <property type="project" value="InterPro"/>
</dbReference>
<dbReference type="PROSITE" id="PS50835">
    <property type="entry name" value="IG_LIKE"/>
    <property type="match status" value="2"/>
</dbReference>
<feature type="domain" description="Ig-like" evidence="13">
    <location>
        <begin position="188"/>
        <end position="280"/>
    </location>
</feature>
<evidence type="ECO:0000256" key="12">
    <source>
        <dbReference type="SAM" id="Phobius"/>
    </source>
</evidence>
<keyword evidence="15" id="KW-1185">Reference proteome</keyword>
<dbReference type="GO" id="GO:0016020">
    <property type="term" value="C:membrane"/>
    <property type="evidence" value="ECO:0007669"/>
    <property type="project" value="UniProtKB-SubCell"/>
</dbReference>